<dbReference type="Proteomes" id="UP000054630">
    <property type="component" value="Unassembled WGS sequence"/>
</dbReference>
<accession>A0A0V0RUE4</accession>
<sequence length="70" mass="7670">MTNQACRLDVGFCELVNVSNSQRGQVGRHRLVQRKRQQIQSNGRKAHDWGVDKQHSSGGSSSSSSSNSIS</sequence>
<organism evidence="2 3">
    <name type="scientific">Trichinella nelsoni</name>
    <dbReference type="NCBI Taxonomy" id="6336"/>
    <lineage>
        <taxon>Eukaryota</taxon>
        <taxon>Metazoa</taxon>
        <taxon>Ecdysozoa</taxon>
        <taxon>Nematoda</taxon>
        <taxon>Enoplea</taxon>
        <taxon>Dorylaimia</taxon>
        <taxon>Trichinellida</taxon>
        <taxon>Trichinellidae</taxon>
        <taxon>Trichinella</taxon>
    </lineage>
</organism>
<dbReference type="AlphaFoldDB" id="A0A0V0RUE4"/>
<comment type="caution">
    <text evidence="2">The sequence shown here is derived from an EMBL/GenBank/DDBJ whole genome shotgun (WGS) entry which is preliminary data.</text>
</comment>
<evidence type="ECO:0000313" key="3">
    <source>
        <dbReference type="Proteomes" id="UP000054630"/>
    </source>
</evidence>
<name>A0A0V0RUE4_9BILA</name>
<feature type="compositionally biased region" description="Low complexity" evidence="1">
    <location>
        <begin position="56"/>
        <end position="70"/>
    </location>
</feature>
<keyword evidence="3" id="KW-1185">Reference proteome</keyword>
<feature type="region of interest" description="Disordered" evidence="1">
    <location>
        <begin position="23"/>
        <end position="70"/>
    </location>
</feature>
<dbReference type="EMBL" id="JYDL01000078">
    <property type="protein sequence ID" value="KRX18088.1"/>
    <property type="molecule type" value="Genomic_DNA"/>
</dbReference>
<proteinExistence type="predicted"/>
<gene>
    <name evidence="2" type="ORF">T07_4391</name>
</gene>
<evidence type="ECO:0000313" key="2">
    <source>
        <dbReference type="EMBL" id="KRX18088.1"/>
    </source>
</evidence>
<feature type="compositionally biased region" description="Basic residues" evidence="1">
    <location>
        <begin position="26"/>
        <end position="37"/>
    </location>
</feature>
<feature type="compositionally biased region" description="Basic and acidic residues" evidence="1">
    <location>
        <begin position="45"/>
        <end position="55"/>
    </location>
</feature>
<evidence type="ECO:0000256" key="1">
    <source>
        <dbReference type="SAM" id="MobiDB-lite"/>
    </source>
</evidence>
<reference evidence="2 3" key="1">
    <citation type="submission" date="2015-01" db="EMBL/GenBank/DDBJ databases">
        <title>Evolution of Trichinella species and genotypes.</title>
        <authorList>
            <person name="Korhonen P.K."/>
            <person name="Edoardo P."/>
            <person name="Giuseppe L.R."/>
            <person name="Gasser R.B."/>
        </authorList>
    </citation>
    <scope>NUCLEOTIDE SEQUENCE [LARGE SCALE GENOMIC DNA]</scope>
    <source>
        <strain evidence="2">ISS37</strain>
    </source>
</reference>
<protein>
    <submittedName>
        <fullName evidence="2">Uncharacterized protein</fullName>
    </submittedName>
</protein>